<dbReference type="InterPro" id="IPR051821">
    <property type="entry name" value="Asp/Asn_beta-hydroxylase"/>
</dbReference>
<dbReference type="GO" id="GO:0016020">
    <property type="term" value="C:membrane"/>
    <property type="evidence" value="ECO:0007669"/>
    <property type="project" value="TreeGrafter"/>
</dbReference>
<dbReference type="Proteomes" id="UP001153069">
    <property type="component" value="Unassembled WGS sequence"/>
</dbReference>
<gene>
    <name evidence="5" type="ORF">SEMRO_54_G031780.1</name>
</gene>
<organism evidence="5 6">
    <name type="scientific">Seminavis robusta</name>
    <dbReference type="NCBI Taxonomy" id="568900"/>
    <lineage>
        <taxon>Eukaryota</taxon>
        <taxon>Sar</taxon>
        <taxon>Stramenopiles</taxon>
        <taxon>Ochrophyta</taxon>
        <taxon>Bacillariophyta</taxon>
        <taxon>Bacillariophyceae</taxon>
        <taxon>Bacillariophycidae</taxon>
        <taxon>Naviculales</taxon>
        <taxon>Naviculaceae</taxon>
        <taxon>Seminavis</taxon>
    </lineage>
</organism>
<evidence type="ECO:0000313" key="5">
    <source>
        <dbReference type="EMBL" id="CAB9499119.1"/>
    </source>
</evidence>
<proteinExistence type="inferred from homology"/>
<evidence type="ECO:0000313" key="6">
    <source>
        <dbReference type="Proteomes" id="UP001153069"/>
    </source>
</evidence>
<protein>
    <submittedName>
        <fullName evidence="5">Asparaginyl beta-hydroxylase</fullName>
    </submittedName>
</protein>
<dbReference type="InterPro" id="IPR027443">
    <property type="entry name" value="IPNS-like_sf"/>
</dbReference>
<reference evidence="5" key="1">
    <citation type="submission" date="2020-06" db="EMBL/GenBank/DDBJ databases">
        <authorList>
            <consortium name="Plant Systems Biology data submission"/>
        </authorList>
    </citation>
    <scope>NUCLEOTIDE SEQUENCE</scope>
    <source>
        <strain evidence="5">D6</strain>
    </source>
</reference>
<dbReference type="OrthoDB" id="438431at2759"/>
<dbReference type="EMBL" id="CAICTM010000053">
    <property type="protein sequence ID" value="CAB9499119.1"/>
    <property type="molecule type" value="Genomic_DNA"/>
</dbReference>
<dbReference type="AlphaFoldDB" id="A0A9N8DAK1"/>
<evidence type="ECO:0000256" key="1">
    <source>
        <dbReference type="ARBA" id="ARBA00007730"/>
    </source>
</evidence>
<comment type="similarity">
    <text evidence="1">Belongs to the aspartyl/asparaginyl beta-hydroxylase family.</text>
</comment>
<keyword evidence="6" id="KW-1185">Reference proteome</keyword>
<keyword evidence="2" id="KW-0223">Dioxygenase</keyword>
<feature type="domain" description="Aspartyl/asparaginy/proline hydroxylase" evidence="4">
    <location>
        <begin position="40"/>
        <end position="221"/>
    </location>
</feature>
<name>A0A9N8DAK1_9STRA</name>
<dbReference type="PANTHER" id="PTHR46332">
    <property type="entry name" value="ASPARTATE BETA-HYDROXYLASE DOMAIN-CONTAINING PROTEIN 2"/>
    <property type="match status" value="1"/>
</dbReference>
<dbReference type="SUPFAM" id="SSF51197">
    <property type="entry name" value="Clavaminate synthase-like"/>
    <property type="match status" value="1"/>
</dbReference>
<keyword evidence="3" id="KW-0560">Oxidoreductase</keyword>
<dbReference type="Gene3D" id="2.60.120.330">
    <property type="entry name" value="B-lactam Antibiotic, Isopenicillin N Synthase, Chain"/>
    <property type="match status" value="1"/>
</dbReference>
<comment type="caution">
    <text evidence="5">The sequence shown here is derived from an EMBL/GenBank/DDBJ whole genome shotgun (WGS) entry which is preliminary data.</text>
</comment>
<accession>A0A9N8DAK1</accession>
<dbReference type="Pfam" id="PF05118">
    <property type="entry name" value="Asp_Arg_Hydrox"/>
    <property type="match status" value="1"/>
</dbReference>
<evidence type="ECO:0000256" key="2">
    <source>
        <dbReference type="ARBA" id="ARBA00022964"/>
    </source>
</evidence>
<dbReference type="PANTHER" id="PTHR46332:SF5">
    <property type="entry name" value="ASPARTATE BETA-HYDROXYLASE DOMAIN CONTAINING 2"/>
    <property type="match status" value="1"/>
</dbReference>
<evidence type="ECO:0000256" key="3">
    <source>
        <dbReference type="ARBA" id="ARBA00023002"/>
    </source>
</evidence>
<sequence>MVLPGLRSLPFWTSYDASSDTNRIAYQDPTLTHVVEHLQANVETIRQEYHRVAPSLDSDYNQHDNEHSLHQGKWDWHSYMTKGVIQGQFATKFPETTQILQTLRQTLTANTPKGEQPSWLLLENIPFGYSFFSTLHPQSSIQAHTSPMNLRWRIHLPLEVPANSNEIDDADGMPLCGIRVGQQVQTWTQEKALVLDDSYDHEVWNRTNHKRVLFLLDIWHPDIPIKERKDIVGMFQHAQEQGWYSK</sequence>
<dbReference type="GO" id="GO:0051213">
    <property type="term" value="F:dioxygenase activity"/>
    <property type="evidence" value="ECO:0007669"/>
    <property type="project" value="UniProtKB-KW"/>
</dbReference>
<dbReference type="InterPro" id="IPR007803">
    <property type="entry name" value="Asp/Arg/Pro-Hydrxlase"/>
</dbReference>
<evidence type="ECO:0000259" key="4">
    <source>
        <dbReference type="Pfam" id="PF05118"/>
    </source>
</evidence>